<evidence type="ECO:0000313" key="2">
    <source>
        <dbReference type="EMBL" id="NYE74035.1"/>
    </source>
</evidence>
<dbReference type="InterPro" id="IPR036188">
    <property type="entry name" value="FAD/NAD-bd_sf"/>
</dbReference>
<gene>
    <name evidence="2" type="ORF">BKA15_005364</name>
</gene>
<organism evidence="2 3">
    <name type="scientific">Microlunatus parietis</name>
    <dbReference type="NCBI Taxonomy" id="682979"/>
    <lineage>
        <taxon>Bacteria</taxon>
        <taxon>Bacillati</taxon>
        <taxon>Actinomycetota</taxon>
        <taxon>Actinomycetes</taxon>
        <taxon>Propionibacteriales</taxon>
        <taxon>Propionibacteriaceae</taxon>
        <taxon>Microlunatus</taxon>
    </lineage>
</organism>
<proteinExistence type="predicted"/>
<reference evidence="2 3" key="1">
    <citation type="submission" date="2020-07" db="EMBL/GenBank/DDBJ databases">
        <title>Sequencing the genomes of 1000 actinobacteria strains.</title>
        <authorList>
            <person name="Klenk H.-P."/>
        </authorList>
    </citation>
    <scope>NUCLEOTIDE SEQUENCE [LARGE SCALE GENOMIC DNA]</scope>
    <source>
        <strain evidence="2 3">DSM 22083</strain>
    </source>
</reference>
<dbReference type="PRINTS" id="PR00420">
    <property type="entry name" value="RNGMNOXGNASE"/>
</dbReference>
<dbReference type="PANTHER" id="PTHR46865:SF8">
    <property type="entry name" value="POSSIBLE OXIDOREDUCTASE"/>
    <property type="match status" value="1"/>
</dbReference>
<dbReference type="Gene3D" id="3.30.9.10">
    <property type="entry name" value="D-Amino Acid Oxidase, subunit A, domain 2"/>
    <property type="match status" value="1"/>
</dbReference>
<dbReference type="InterPro" id="IPR051704">
    <property type="entry name" value="FAD_aromatic-hydroxylase"/>
</dbReference>
<dbReference type="EMBL" id="JACCBU010000001">
    <property type="protein sequence ID" value="NYE74035.1"/>
    <property type="molecule type" value="Genomic_DNA"/>
</dbReference>
<dbReference type="GO" id="GO:0071949">
    <property type="term" value="F:FAD binding"/>
    <property type="evidence" value="ECO:0007669"/>
    <property type="project" value="InterPro"/>
</dbReference>
<sequence>MTSSAGTSRPTSARRRALVVGAGISGLSAATALHSAGWDPVIVERSEARRRGGYFIAMYGCGRIAAERIGLKGIRNRMTTSGTYQVDRQGRRRAALGFQDLPGGPWMMLRGDVEQAAFEALPATVELRFDTSPTGLDQDADGATVTLYDSRNERSTTERFDLVVGADGLRSTVRKLAWGPDEDYLRPLGFMITAFELPEALPGLPSQDGAILSEPGRSFWVFPFADHPPTVLFSYQTDDVAAERARAKAVGWPAGSASSTDPSRPAT</sequence>
<dbReference type="Gene3D" id="3.50.50.60">
    <property type="entry name" value="FAD/NAD(P)-binding domain"/>
    <property type="match status" value="1"/>
</dbReference>
<name>A0A7Y9IC68_9ACTN</name>
<dbReference type="InterPro" id="IPR002938">
    <property type="entry name" value="FAD-bd"/>
</dbReference>
<dbReference type="SUPFAM" id="SSF51905">
    <property type="entry name" value="FAD/NAD(P)-binding domain"/>
    <property type="match status" value="1"/>
</dbReference>
<comment type="caution">
    <text evidence="2">The sequence shown here is derived from an EMBL/GenBank/DDBJ whole genome shotgun (WGS) entry which is preliminary data.</text>
</comment>
<protein>
    <submittedName>
        <fullName evidence="2">2-polyprenyl-6-methoxyphenol hydroxylase-like FAD-dependent oxidoreductase</fullName>
    </submittedName>
</protein>
<evidence type="ECO:0000259" key="1">
    <source>
        <dbReference type="Pfam" id="PF01494"/>
    </source>
</evidence>
<evidence type="ECO:0000313" key="3">
    <source>
        <dbReference type="Proteomes" id="UP000569914"/>
    </source>
</evidence>
<dbReference type="Pfam" id="PF01494">
    <property type="entry name" value="FAD_binding_3"/>
    <property type="match status" value="1"/>
</dbReference>
<dbReference type="PANTHER" id="PTHR46865">
    <property type="entry name" value="OXIDOREDUCTASE-RELATED"/>
    <property type="match status" value="1"/>
</dbReference>
<dbReference type="Proteomes" id="UP000569914">
    <property type="component" value="Unassembled WGS sequence"/>
</dbReference>
<dbReference type="AlphaFoldDB" id="A0A7Y9IC68"/>
<accession>A0A7Y9IC68</accession>
<dbReference type="RefSeq" id="WP_179756037.1">
    <property type="nucleotide sequence ID" value="NZ_JACCBU010000001.1"/>
</dbReference>
<keyword evidence="3" id="KW-1185">Reference proteome</keyword>
<feature type="domain" description="FAD-binding" evidence="1">
    <location>
        <begin position="17"/>
        <end position="244"/>
    </location>
</feature>